<feature type="transmembrane region" description="Helical" evidence="1">
    <location>
        <begin position="183"/>
        <end position="207"/>
    </location>
</feature>
<keyword evidence="1" id="KW-0472">Membrane</keyword>
<evidence type="ECO:0000256" key="1">
    <source>
        <dbReference type="SAM" id="Phobius"/>
    </source>
</evidence>
<keyword evidence="3" id="KW-1185">Reference proteome</keyword>
<keyword evidence="1" id="KW-0812">Transmembrane</keyword>
<keyword evidence="1" id="KW-1133">Transmembrane helix</keyword>
<proteinExistence type="predicted"/>
<feature type="transmembrane region" description="Helical" evidence="1">
    <location>
        <begin position="48"/>
        <end position="69"/>
    </location>
</feature>
<feature type="transmembrane region" description="Helical" evidence="1">
    <location>
        <begin position="126"/>
        <end position="144"/>
    </location>
</feature>
<dbReference type="Proteomes" id="UP000185678">
    <property type="component" value="Unassembled WGS sequence"/>
</dbReference>
<accession>A0A1N7MX81</accession>
<feature type="transmembrane region" description="Helical" evidence="1">
    <location>
        <begin position="151"/>
        <end position="171"/>
    </location>
</feature>
<reference evidence="2 3" key="1">
    <citation type="submission" date="2017-01" db="EMBL/GenBank/DDBJ databases">
        <authorList>
            <person name="Mah S.A."/>
            <person name="Swanson W.J."/>
            <person name="Moy G.W."/>
            <person name="Vacquier V.D."/>
        </authorList>
    </citation>
    <scope>NUCLEOTIDE SEQUENCE [LARGE SCALE GENOMIC DNA]</scope>
    <source>
        <strain evidence="2 3">DSM 11589</strain>
    </source>
</reference>
<dbReference type="AlphaFoldDB" id="A0A1N7MX81"/>
<feature type="transmembrane region" description="Helical" evidence="1">
    <location>
        <begin position="81"/>
        <end position="106"/>
    </location>
</feature>
<evidence type="ECO:0008006" key="4">
    <source>
        <dbReference type="Google" id="ProtNLM"/>
    </source>
</evidence>
<evidence type="ECO:0000313" key="2">
    <source>
        <dbReference type="EMBL" id="SIS90713.1"/>
    </source>
</evidence>
<organism evidence="2 3">
    <name type="scientific">Insolitispirillum peregrinum</name>
    <dbReference type="NCBI Taxonomy" id="80876"/>
    <lineage>
        <taxon>Bacteria</taxon>
        <taxon>Pseudomonadati</taxon>
        <taxon>Pseudomonadota</taxon>
        <taxon>Alphaproteobacteria</taxon>
        <taxon>Rhodospirillales</taxon>
        <taxon>Novispirillaceae</taxon>
        <taxon>Insolitispirillum</taxon>
    </lineage>
</organism>
<dbReference type="EMBL" id="FTOA01000004">
    <property type="protein sequence ID" value="SIS90713.1"/>
    <property type="molecule type" value="Genomic_DNA"/>
</dbReference>
<evidence type="ECO:0000313" key="3">
    <source>
        <dbReference type="Proteomes" id="UP000185678"/>
    </source>
</evidence>
<sequence length="211" mass="22186">MCVVSKDPSLPVGSPNPVQETVAAVLGVGELAFDRAGAFNRFVLTSGAYWRVFILSQAVVPAAIAAHLANLLEHPVLRMMVGAILPSMAAAAAASLATIALTAFWHGKRLQRKLSLEDVGPNALPFLVPAMWAELMKTVLLLLLEGIGSPAARLLQLAVLVTVLLAQWRAARVGLGLSGWQSAGMVAAFFGVQAMTVVAVTMIMMMLKGAM</sequence>
<dbReference type="STRING" id="80876.SAMN05421779_104413"/>
<gene>
    <name evidence="2" type="ORF">SAMN05421779_104413</name>
</gene>
<protein>
    <recommendedName>
        <fullName evidence="4">Yip1 domain-containing protein</fullName>
    </recommendedName>
</protein>
<name>A0A1N7MX81_9PROT</name>